<keyword evidence="3" id="KW-1185">Reference proteome</keyword>
<evidence type="ECO:0000313" key="2">
    <source>
        <dbReference type="EMBL" id="GMN44636.1"/>
    </source>
</evidence>
<reference evidence="2" key="1">
    <citation type="submission" date="2023-07" db="EMBL/GenBank/DDBJ databases">
        <title>draft genome sequence of fig (Ficus carica).</title>
        <authorList>
            <person name="Takahashi T."/>
            <person name="Nishimura K."/>
        </authorList>
    </citation>
    <scope>NUCLEOTIDE SEQUENCE</scope>
</reference>
<gene>
    <name evidence="2" type="ORF">TIFTF001_013844</name>
</gene>
<dbReference type="Proteomes" id="UP001187192">
    <property type="component" value="Unassembled WGS sequence"/>
</dbReference>
<protein>
    <submittedName>
        <fullName evidence="2">Uncharacterized protein</fullName>
    </submittedName>
</protein>
<feature type="region of interest" description="Disordered" evidence="1">
    <location>
        <begin position="68"/>
        <end position="115"/>
    </location>
</feature>
<comment type="caution">
    <text evidence="2">The sequence shown here is derived from an EMBL/GenBank/DDBJ whole genome shotgun (WGS) entry which is preliminary data.</text>
</comment>
<dbReference type="AlphaFoldDB" id="A0AA88D6E4"/>
<proteinExistence type="predicted"/>
<evidence type="ECO:0000256" key="1">
    <source>
        <dbReference type="SAM" id="MobiDB-lite"/>
    </source>
</evidence>
<evidence type="ECO:0000313" key="3">
    <source>
        <dbReference type="Proteomes" id="UP001187192"/>
    </source>
</evidence>
<accession>A0AA88D6E4</accession>
<name>A0AA88D6E4_FICCA</name>
<dbReference type="EMBL" id="BTGU01000018">
    <property type="protein sequence ID" value="GMN44636.1"/>
    <property type="molecule type" value="Genomic_DNA"/>
</dbReference>
<organism evidence="2 3">
    <name type="scientific">Ficus carica</name>
    <name type="common">Common fig</name>
    <dbReference type="NCBI Taxonomy" id="3494"/>
    <lineage>
        <taxon>Eukaryota</taxon>
        <taxon>Viridiplantae</taxon>
        <taxon>Streptophyta</taxon>
        <taxon>Embryophyta</taxon>
        <taxon>Tracheophyta</taxon>
        <taxon>Spermatophyta</taxon>
        <taxon>Magnoliopsida</taxon>
        <taxon>eudicotyledons</taxon>
        <taxon>Gunneridae</taxon>
        <taxon>Pentapetalae</taxon>
        <taxon>rosids</taxon>
        <taxon>fabids</taxon>
        <taxon>Rosales</taxon>
        <taxon>Moraceae</taxon>
        <taxon>Ficeae</taxon>
        <taxon>Ficus</taxon>
    </lineage>
</organism>
<sequence>MEGAKWKKETTRRSYYVTCPFSSSTTRKEVAAAVGGGRVQCIRCQIRRPENKLVELLRRRAGGCLTDGPCRSPPRRLLPKPNLAPPPLGARSWSPPRPTPCATSDHHGRVSGSSSISCAVLRKGRVAVDQRHAGERQSGSGDGLSHGFVFKARLTPMTKTGALALVLALAG</sequence>